<feature type="compositionally biased region" description="Basic residues" evidence="1">
    <location>
        <begin position="109"/>
        <end position="120"/>
    </location>
</feature>
<protein>
    <recommendedName>
        <fullName evidence="4">C2H2-type domain-containing protein</fullName>
    </recommendedName>
</protein>
<keyword evidence="3" id="KW-1185">Reference proteome</keyword>
<accession>A0A3N4JRH2</accession>
<reference evidence="2 3" key="1">
    <citation type="journal article" date="2018" name="Nat. Ecol. Evol.">
        <title>Pezizomycetes genomes reveal the molecular basis of ectomycorrhizal truffle lifestyle.</title>
        <authorList>
            <person name="Murat C."/>
            <person name="Payen T."/>
            <person name="Noel B."/>
            <person name="Kuo A."/>
            <person name="Morin E."/>
            <person name="Chen J."/>
            <person name="Kohler A."/>
            <person name="Krizsan K."/>
            <person name="Balestrini R."/>
            <person name="Da Silva C."/>
            <person name="Montanini B."/>
            <person name="Hainaut M."/>
            <person name="Levati E."/>
            <person name="Barry K.W."/>
            <person name="Belfiori B."/>
            <person name="Cichocki N."/>
            <person name="Clum A."/>
            <person name="Dockter R.B."/>
            <person name="Fauchery L."/>
            <person name="Guy J."/>
            <person name="Iotti M."/>
            <person name="Le Tacon F."/>
            <person name="Lindquist E.A."/>
            <person name="Lipzen A."/>
            <person name="Malagnac F."/>
            <person name="Mello A."/>
            <person name="Molinier V."/>
            <person name="Miyauchi S."/>
            <person name="Poulain J."/>
            <person name="Riccioni C."/>
            <person name="Rubini A."/>
            <person name="Sitrit Y."/>
            <person name="Splivallo R."/>
            <person name="Traeger S."/>
            <person name="Wang M."/>
            <person name="Zifcakova L."/>
            <person name="Wipf D."/>
            <person name="Zambonelli A."/>
            <person name="Paolocci F."/>
            <person name="Nowrousian M."/>
            <person name="Ottonello S."/>
            <person name="Baldrian P."/>
            <person name="Spatafora J.W."/>
            <person name="Henrissat B."/>
            <person name="Nagy L.G."/>
            <person name="Aury J.M."/>
            <person name="Wincker P."/>
            <person name="Grigoriev I.V."/>
            <person name="Bonfante P."/>
            <person name="Martin F.M."/>
        </authorList>
    </citation>
    <scope>NUCLEOTIDE SEQUENCE [LARGE SCALE GENOMIC DNA]</scope>
    <source>
        <strain evidence="2 3">120613-1</strain>
    </source>
</reference>
<gene>
    <name evidence="2" type="ORF">L873DRAFT_896306</name>
</gene>
<dbReference type="PANTHER" id="PTHR23225">
    <property type="entry name" value="ZINC FINGER PROTEIN"/>
    <property type="match status" value="1"/>
</dbReference>
<proteinExistence type="predicted"/>
<dbReference type="InterPro" id="IPR039970">
    <property type="entry name" value="TF_Grauzone"/>
</dbReference>
<sequence>MEDDKSAKTMSKKVERSVGKRGGGGAEASGRGGRRNGRKRAKTIDQQPKDDEEMETVLEVEAVEDDQEKDATATVAAESKNVEETEETEDVMDTKDVAETKEETEPAKKKPSGGRKKKITAKQDPSCNGHSTAKSKKNSDPRNHTSGQTRPYHCIFSFAACPQTFSSKNEWKRHVYSQHLLFNYWRCDQASCSPQTDPPPSPSGAREKNTFNRKDLFTLHVKRMHGTTATTTEGLSDMVERCKRQSRMPPTWKKCGHCGREWTIEEFAEKMEHIGGHLEMGAAAEKAKGGEKGWKIDDEFIEWAVEEGIVEKAELEKDQAAGVGSVILAGTEVAKGFDGRFRLVNVVKPGTRGLKPAA</sequence>
<feature type="compositionally biased region" description="Basic and acidic residues" evidence="1">
    <location>
        <begin position="1"/>
        <end position="18"/>
    </location>
</feature>
<feature type="compositionally biased region" description="Gly residues" evidence="1">
    <location>
        <begin position="20"/>
        <end position="31"/>
    </location>
</feature>
<feature type="compositionally biased region" description="Basic residues" evidence="1">
    <location>
        <begin position="32"/>
        <end position="41"/>
    </location>
</feature>
<evidence type="ECO:0008006" key="4">
    <source>
        <dbReference type="Google" id="ProtNLM"/>
    </source>
</evidence>
<feature type="compositionally biased region" description="Acidic residues" evidence="1">
    <location>
        <begin position="50"/>
        <end position="68"/>
    </location>
</feature>
<dbReference type="Proteomes" id="UP000276215">
    <property type="component" value="Unassembled WGS sequence"/>
</dbReference>
<evidence type="ECO:0000313" key="3">
    <source>
        <dbReference type="Proteomes" id="UP000276215"/>
    </source>
</evidence>
<evidence type="ECO:0000256" key="1">
    <source>
        <dbReference type="SAM" id="MobiDB-lite"/>
    </source>
</evidence>
<dbReference type="AlphaFoldDB" id="A0A3N4JRH2"/>
<feature type="compositionally biased region" description="Polar residues" evidence="1">
    <location>
        <begin position="123"/>
        <end position="132"/>
    </location>
</feature>
<dbReference type="OrthoDB" id="5388486at2759"/>
<feature type="region of interest" description="Disordered" evidence="1">
    <location>
        <begin position="1"/>
        <end position="148"/>
    </location>
</feature>
<dbReference type="GO" id="GO:0003700">
    <property type="term" value="F:DNA-binding transcription factor activity"/>
    <property type="evidence" value="ECO:0007669"/>
    <property type="project" value="InterPro"/>
</dbReference>
<dbReference type="PANTHER" id="PTHR23225:SF2">
    <property type="entry name" value="AT09679P-RELATED"/>
    <property type="match status" value="1"/>
</dbReference>
<dbReference type="STRING" id="1336337.A0A3N4JRH2"/>
<name>A0A3N4JRH2_9PEZI</name>
<evidence type="ECO:0000313" key="2">
    <source>
        <dbReference type="EMBL" id="RPA99608.1"/>
    </source>
</evidence>
<feature type="compositionally biased region" description="Basic and acidic residues" evidence="1">
    <location>
        <begin position="92"/>
        <end position="108"/>
    </location>
</feature>
<dbReference type="EMBL" id="ML120386">
    <property type="protein sequence ID" value="RPA99608.1"/>
    <property type="molecule type" value="Genomic_DNA"/>
</dbReference>
<organism evidence="2 3">
    <name type="scientific">Choiromyces venosus 120613-1</name>
    <dbReference type="NCBI Taxonomy" id="1336337"/>
    <lineage>
        <taxon>Eukaryota</taxon>
        <taxon>Fungi</taxon>
        <taxon>Dikarya</taxon>
        <taxon>Ascomycota</taxon>
        <taxon>Pezizomycotina</taxon>
        <taxon>Pezizomycetes</taxon>
        <taxon>Pezizales</taxon>
        <taxon>Tuberaceae</taxon>
        <taxon>Choiromyces</taxon>
    </lineage>
</organism>